<feature type="domain" description="Enoyl reductase (ER)" evidence="1">
    <location>
        <begin position="10"/>
        <end position="313"/>
    </location>
</feature>
<comment type="caution">
    <text evidence="2">The sequence shown here is derived from an EMBL/GenBank/DDBJ whole genome shotgun (WGS) entry which is preliminary data.</text>
</comment>
<dbReference type="PANTHER" id="PTHR44013">
    <property type="entry name" value="ZINC-TYPE ALCOHOL DEHYDROGENASE-LIKE PROTEIN C16A3.02C"/>
    <property type="match status" value="1"/>
</dbReference>
<sequence>MQAAVVDRYGAPDVVRVADVPRPTARADEVLVRVKAVAVTSADARIRGARFPKGFAPFARLAFGVFRPRRRILGSSFSGEVEEAGSRVRGFTPGDQVCGMTGLRLGAHAEYVSVPVKKIAPKPPDVSHDDAAGLLFGGTTALYFLRDKASVTPGMSVLVNGASGAIGTNAVQLAKHFGATVTGVTSGSNADLVTKLGADQVIDYTHVDLGDITEKFDAVLDTVGNLSIASGRRLLNPRGVLLLAVAGLSETLRARGNVRTGTTPERVEDFRLLLQLLANGDISVVHDQVDGLAGVVEAYRTVDSGHKVGNLVIRL</sequence>
<evidence type="ECO:0000259" key="1">
    <source>
        <dbReference type="SMART" id="SM00829"/>
    </source>
</evidence>
<dbReference type="RefSeq" id="WP_163744986.1">
    <property type="nucleotide sequence ID" value="NZ_JAAGOA010000034.1"/>
</dbReference>
<protein>
    <submittedName>
        <fullName evidence="2">NAD(P)-dependent alcohol dehydrogenase</fullName>
    </submittedName>
</protein>
<dbReference type="InterPro" id="IPR052733">
    <property type="entry name" value="Chloroplast_QOR"/>
</dbReference>
<dbReference type="Pfam" id="PF13602">
    <property type="entry name" value="ADH_zinc_N_2"/>
    <property type="match status" value="1"/>
</dbReference>
<dbReference type="CDD" id="cd08267">
    <property type="entry name" value="MDR1"/>
    <property type="match status" value="1"/>
</dbReference>
<dbReference type="InterPro" id="IPR020843">
    <property type="entry name" value="ER"/>
</dbReference>
<dbReference type="SUPFAM" id="SSF50129">
    <property type="entry name" value="GroES-like"/>
    <property type="match status" value="1"/>
</dbReference>
<dbReference type="Proteomes" id="UP000475214">
    <property type="component" value="Unassembled WGS sequence"/>
</dbReference>
<dbReference type="GO" id="GO:0016491">
    <property type="term" value="F:oxidoreductase activity"/>
    <property type="evidence" value="ECO:0007669"/>
    <property type="project" value="InterPro"/>
</dbReference>
<dbReference type="Pfam" id="PF08240">
    <property type="entry name" value="ADH_N"/>
    <property type="match status" value="1"/>
</dbReference>
<reference evidence="2 3" key="1">
    <citation type="submission" date="2020-02" db="EMBL/GenBank/DDBJ databases">
        <authorList>
            <person name="Li X.-J."/>
            <person name="Han X.-M."/>
        </authorList>
    </citation>
    <scope>NUCLEOTIDE SEQUENCE [LARGE SCALE GENOMIC DNA]</scope>
    <source>
        <strain evidence="2 3">CCTCC AB 2017055</strain>
    </source>
</reference>
<dbReference type="EMBL" id="JAAGOA010000034">
    <property type="protein sequence ID" value="NEE04450.1"/>
    <property type="molecule type" value="Genomic_DNA"/>
</dbReference>
<gene>
    <name evidence="2" type="ORF">G1H10_30210</name>
</gene>
<dbReference type="Gene3D" id="3.90.180.10">
    <property type="entry name" value="Medium-chain alcohol dehydrogenases, catalytic domain"/>
    <property type="match status" value="1"/>
</dbReference>
<evidence type="ECO:0000313" key="3">
    <source>
        <dbReference type="Proteomes" id="UP000475214"/>
    </source>
</evidence>
<keyword evidence="3" id="KW-1185">Reference proteome</keyword>
<dbReference type="Gene3D" id="3.40.50.720">
    <property type="entry name" value="NAD(P)-binding Rossmann-like Domain"/>
    <property type="match status" value="1"/>
</dbReference>
<proteinExistence type="predicted"/>
<dbReference type="SMART" id="SM00829">
    <property type="entry name" value="PKS_ER"/>
    <property type="match status" value="1"/>
</dbReference>
<evidence type="ECO:0000313" key="2">
    <source>
        <dbReference type="EMBL" id="NEE04450.1"/>
    </source>
</evidence>
<dbReference type="InterPro" id="IPR013154">
    <property type="entry name" value="ADH-like_N"/>
</dbReference>
<accession>A0A6L9SK33</accession>
<name>A0A6L9SK33_9ACTN</name>
<organism evidence="2 3">
    <name type="scientific">Phytoactinopolyspora halotolerans</name>
    <dbReference type="NCBI Taxonomy" id="1981512"/>
    <lineage>
        <taxon>Bacteria</taxon>
        <taxon>Bacillati</taxon>
        <taxon>Actinomycetota</taxon>
        <taxon>Actinomycetes</taxon>
        <taxon>Jiangellales</taxon>
        <taxon>Jiangellaceae</taxon>
        <taxon>Phytoactinopolyspora</taxon>
    </lineage>
</organism>
<dbReference type="AlphaFoldDB" id="A0A6L9SK33"/>
<dbReference type="InterPro" id="IPR036291">
    <property type="entry name" value="NAD(P)-bd_dom_sf"/>
</dbReference>
<dbReference type="PANTHER" id="PTHR44013:SF1">
    <property type="entry name" value="ZINC-TYPE ALCOHOL DEHYDROGENASE-LIKE PROTEIN C16A3.02C"/>
    <property type="match status" value="1"/>
</dbReference>
<dbReference type="InterPro" id="IPR011032">
    <property type="entry name" value="GroES-like_sf"/>
</dbReference>
<dbReference type="SUPFAM" id="SSF51735">
    <property type="entry name" value="NAD(P)-binding Rossmann-fold domains"/>
    <property type="match status" value="1"/>
</dbReference>